<name>A0A3Q9JIR0_9GAMM</name>
<feature type="signal peptide" evidence="1">
    <location>
        <begin position="1"/>
        <end position="22"/>
    </location>
</feature>
<organism evidence="2 3">
    <name type="scientific">Entomomonas moraniae</name>
    <dbReference type="NCBI Taxonomy" id="2213226"/>
    <lineage>
        <taxon>Bacteria</taxon>
        <taxon>Pseudomonadati</taxon>
        <taxon>Pseudomonadota</taxon>
        <taxon>Gammaproteobacteria</taxon>
        <taxon>Pseudomonadales</taxon>
        <taxon>Pseudomonadaceae</taxon>
        <taxon>Entomomonas</taxon>
    </lineage>
</organism>
<keyword evidence="1" id="KW-0732">Signal</keyword>
<dbReference type="Pfam" id="PF11604">
    <property type="entry name" value="CusF_Ec"/>
    <property type="match status" value="1"/>
</dbReference>
<dbReference type="Gene3D" id="2.40.50.320">
    <property type="entry name" value="Copper binding periplasmic protein CusF"/>
    <property type="match status" value="1"/>
</dbReference>
<feature type="chain" id="PRO_5018743187" evidence="1">
    <location>
        <begin position="23"/>
        <end position="113"/>
    </location>
</feature>
<keyword evidence="3" id="KW-1185">Reference proteome</keyword>
<evidence type="ECO:0000256" key="1">
    <source>
        <dbReference type="SAM" id="SignalP"/>
    </source>
</evidence>
<dbReference type="RefSeq" id="WP_127162877.1">
    <property type="nucleotide sequence ID" value="NZ_CP029822.1"/>
</dbReference>
<sequence length="113" mass="12758">MKLTHMILTTALTLSSTAVVWADQTHEHDHQPSATQTQQLIQTQGVVESVDLANKKVTIHHDPITSLNWPAMTMRFTAEDVALIQNLKPNDNIRFTFEQKGPLSMLQRVDIVQ</sequence>
<gene>
    <name evidence="2" type="ORF">DM558_06730</name>
</gene>
<dbReference type="EMBL" id="CP029822">
    <property type="protein sequence ID" value="AZS50487.1"/>
    <property type="molecule type" value="Genomic_DNA"/>
</dbReference>
<dbReference type="InterPro" id="IPR021647">
    <property type="entry name" value="CusF_Ec"/>
</dbReference>
<accession>A0A3Q9JIR0</accession>
<reference evidence="3" key="1">
    <citation type="submission" date="2018-06" db="EMBL/GenBank/DDBJ databases">
        <title>Complete genome of Pseudomonas insecticola strain QZS01.</title>
        <authorList>
            <person name="Wang J."/>
            <person name="Su Q."/>
        </authorList>
    </citation>
    <scope>NUCLEOTIDE SEQUENCE [LARGE SCALE GENOMIC DNA]</scope>
    <source>
        <strain evidence="3">QZS01</strain>
    </source>
</reference>
<protein>
    <submittedName>
        <fullName evidence="2">Copper-binding protein</fullName>
    </submittedName>
</protein>
<dbReference type="Proteomes" id="UP000273143">
    <property type="component" value="Chromosome"/>
</dbReference>
<evidence type="ECO:0000313" key="2">
    <source>
        <dbReference type="EMBL" id="AZS50487.1"/>
    </source>
</evidence>
<proteinExistence type="predicted"/>
<dbReference type="KEGG" id="emo:DM558_06730"/>
<dbReference type="InterPro" id="IPR042230">
    <property type="entry name" value="CusF_sf"/>
</dbReference>
<dbReference type="AlphaFoldDB" id="A0A3Q9JIR0"/>
<evidence type="ECO:0000313" key="3">
    <source>
        <dbReference type="Proteomes" id="UP000273143"/>
    </source>
</evidence>